<dbReference type="AlphaFoldDB" id="A0A654IEF3"/>
<evidence type="ECO:0000259" key="3">
    <source>
        <dbReference type="SMART" id="SM00460"/>
    </source>
</evidence>
<dbReference type="EMBL" id="LR739233">
    <property type="protein sequence ID" value="VZR75475.1"/>
    <property type="molecule type" value="Genomic_DNA"/>
</dbReference>
<proteinExistence type="predicted"/>
<dbReference type="EMBL" id="LR739234">
    <property type="protein sequence ID" value="VZR97812.1"/>
    <property type="molecule type" value="Genomic_DNA"/>
</dbReference>
<dbReference type="PROSITE" id="PS51257">
    <property type="entry name" value="PROKAR_LIPOPROTEIN"/>
    <property type="match status" value="1"/>
</dbReference>
<protein>
    <recommendedName>
        <fullName evidence="3">Transglutaminase-like domain-containing protein</fullName>
    </recommendedName>
</protein>
<dbReference type="GO" id="GO:0005737">
    <property type="term" value="C:cytoplasm"/>
    <property type="evidence" value="ECO:0007669"/>
    <property type="project" value="TreeGrafter"/>
</dbReference>
<dbReference type="SMART" id="SM00460">
    <property type="entry name" value="TGc"/>
    <property type="match status" value="1"/>
</dbReference>
<accession>A0A654IEF3</accession>
<evidence type="ECO:0000313" key="5">
    <source>
        <dbReference type="EMBL" id="VZR97812.1"/>
    </source>
</evidence>
<keyword evidence="2" id="KW-0732">Signal</keyword>
<dbReference type="PANTHER" id="PTHR46333:SF2">
    <property type="entry name" value="CYTOKINESIS PROTEIN 3"/>
    <property type="match status" value="1"/>
</dbReference>
<name>A0A654IEF3_9MOLU</name>
<dbReference type="Pfam" id="PF01841">
    <property type="entry name" value="Transglut_core"/>
    <property type="match status" value="1"/>
</dbReference>
<dbReference type="InterPro" id="IPR002931">
    <property type="entry name" value="Transglutaminase-like"/>
</dbReference>
<feature type="compositionally biased region" description="Low complexity" evidence="1">
    <location>
        <begin position="43"/>
        <end position="67"/>
    </location>
</feature>
<organism evidence="4">
    <name type="scientific">Mycoplasma feriruminatoris</name>
    <dbReference type="NCBI Taxonomy" id="1179777"/>
    <lineage>
        <taxon>Bacteria</taxon>
        <taxon>Bacillati</taxon>
        <taxon>Mycoplasmatota</taxon>
        <taxon>Mollicutes</taxon>
        <taxon>Mycoplasmataceae</taxon>
        <taxon>Mycoplasma</taxon>
    </lineage>
</organism>
<evidence type="ECO:0000313" key="4">
    <source>
        <dbReference type="EMBL" id="VZR75475.1"/>
    </source>
</evidence>
<feature type="signal peptide" evidence="2">
    <location>
        <begin position="1"/>
        <end position="20"/>
    </location>
</feature>
<dbReference type="NCBIfam" id="NF045980">
    <property type="entry name" value="MAG6410_fam_LP"/>
    <property type="match status" value="1"/>
</dbReference>
<dbReference type="PANTHER" id="PTHR46333">
    <property type="entry name" value="CYTOKINESIS PROTEIN 3"/>
    <property type="match status" value="1"/>
</dbReference>
<feature type="chain" id="PRO_5033514088" description="Transglutaminase-like domain-containing protein" evidence="2">
    <location>
        <begin position="21"/>
        <end position="749"/>
    </location>
</feature>
<gene>
    <name evidence="5" type="ORF">MF5293_00502</name>
    <name evidence="4" type="ORF">MF5294_00504</name>
</gene>
<feature type="region of interest" description="Disordered" evidence="1">
    <location>
        <begin position="40"/>
        <end position="96"/>
    </location>
</feature>
<feature type="domain" description="Transglutaminase-like" evidence="3">
    <location>
        <begin position="330"/>
        <end position="391"/>
    </location>
</feature>
<evidence type="ECO:0000256" key="2">
    <source>
        <dbReference type="SAM" id="SignalP"/>
    </source>
</evidence>
<dbReference type="Gene3D" id="3.10.620.30">
    <property type="match status" value="1"/>
</dbReference>
<dbReference type="InterPro" id="IPR052557">
    <property type="entry name" value="CAP/Cytokinesis_protein"/>
</dbReference>
<sequence>MKKLQSYLKLLSIGSVIVLAGTTISCSNINNSATRNFVIPTVNRRPNNSNSESNSNENKNNTTPENTQPVNNDQSRNHNSSNDYSHNEVIIPTDSNPNNGQAFYSSISYLNHNLTELENKYIDFGNKSFKEIKVNDNDIKDIILKNELSTNFYSHPQFKLNNEHIILDEFSNKEYKFKLLDNSTHQEVPGDQIKWYQRISYPNSEVLESNNNDNKGTFLLTNDGTVKWKDTRETNSDREIEEKSARLWASYKGYLYSAVVSVYSKERSKILDNENKAREAAKNIVEKEKWNELPTLEKLTKAYEWMTKNVEYDYGNRTGELLRGQNAYSALVERKTVCTGYAKGFKMIMDELGIPCKFIEGDSNREEAFISKHAWNLIQLDNEWYHVDTTSDRVERNKHKTNFNFFLNTNNDFVDTDTFYRDFTDPGTHLRNLKFKNFVENEEDVLALIDNNYDVDKEQVNKLELTGNIDLLKNTINKAFTKRNLEVKNYRLTSVKKPNQSITYFFNEQSTKNTNVKVTSIEKYNNENAIKLIFDKPVNDLKAGNFNINGAFIKKVEQNKEKNTYILYLEHFNKFGKTQVKLDSIKRKDYKFNLNGKNKVEFNIEKHKNPKVFIKSIDNETIKIVSDSNNLEYSFNTKSWKDVPSDSIINDATIGDLYIRHKQTKDKLESDIQVIKIGKFNEVNSKAKLINGNMLIGLDRTMEYKKEKDNNWTPITETVLKNLPKDTYLIRAKANETTLASDISKVEIR</sequence>
<dbReference type="InterPro" id="IPR038765">
    <property type="entry name" value="Papain-like_cys_pep_sf"/>
</dbReference>
<dbReference type="SUPFAM" id="SSF54001">
    <property type="entry name" value="Cysteine proteinases"/>
    <property type="match status" value="1"/>
</dbReference>
<evidence type="ECO:0000256" key="1">
    <source>
        <dbReference type="SAM" id="MobiDB-lite"/>
    </source>
</evidence>
<reference evidence="4" key="1">
    <citation type="submission" date="2019-11" db="EMBL/GenBank/DDBJ databases">
        <authorList>
            <person name="Falquet L."/>
            <person name="Falquet L."/>
        </authorList>
    </citation>
    <scope>NUCLEOTIDE SEQUENCE</scope>
    <source>
        <strain evidence="5">G1650</strain>
        <strain evidence="4">G1705</strain>
    </source>
</reference>
<feature type="compositionally biased region" description="Polar residues" evidence="1">
    <location>
        <begin position="68"/>
        <end position="84"/>
    </location>
</feature>